<protein>
    <recommendedName>
        <fullName evidence="8">Probable ATP-dependent RNA helicase DDX52</fullName>
        <ecNumber evidence="1">3.6.4.13</ecNumber>
    </recommendedName>
</protein>
<dbReference type="CDD" id="cd18787">
    <property type="entry name" value="SF2_C_DEAD"/>
    <property type="match status" value="1"/>
</dbReference>
<dbReference type="PANTHER" id="PTHR47959:SF15">
    <property type="entry name" value="RNA HELICASE"/>
    <property type="match status" value="1"/>
</dbReference>
<evidence type="ECO:0000313" key="14">
    <source>
        <dbReference type="EMBL" id="CAG6553766.1"/>
    </source>
</evidence>
<dbReference type="EMBL" id="HBUE01145067">
    <property type="protein sequence ID" value="CAG6502527.1"/>
    <property type="molecule type" value="Transcribed_RNA"/>
</dbReference>
<keyword evidence="6" id="KW-0694">RNA-binding</keyword>
<dbReference type="InterPro" id="IPR027417">
    <property type="entry name" value="P-loop_NTPase"/>
</dbReference>
<dbReference type="PROSITE" id="PS51194">
    <property type="entry name" value="HELICASE_CTER"/>
    <property type="match status" value="1"/>
</dbReference>
<dbReference type="GO" id="GO:0005829">
    <property type="term" value="C:cytosol"/>
    <property type="evidence" value="ECO:0007669"/>
    <property type="project" value="TreeGrafter"/>
</dbReference>
<keyword evidence="5 10" id="KW-0067">ATP-binding</keyword>
<proteinExistence type="inferred from homology"/>
<organism evidence="14">
    <name type="scientific">Culex pipiens</name>
    <name type="common">House mosquito</name>
    <dbReference type="NCBI Taxonomy" id="7175"/>
    <lineage>
        <taxon>Eukaryota</taxon>
        <taxon>Metazoa</taxon>
        <taxon>Ecdysozoa</taxon>
        <taxon>Arthropoda</taxon>
        <taxon>Hexapoda</taxon>
        <taxon>Insecta</taxon>
        <taxon>Pterygota</taxon>
        <taxon>Neoptera</taxon>
        <taxon>Endopterygota</taxon>
        <taxon>Diptera</taxon>
        <taxon>Nematocera</taxon>
        <taxon>Culicoidea</taxon>
        <taxon>Culicidae</taxon>
        <taxon>Culicinae</taxon>
        <taxon>Culicini</taxon>
        <taxon>Culex</taxon>
        <taxon>Culex</taxon>
    </lineage>
</organism>
<evidence type="ECO:0000256" key="9">
    <source>
        <dbReference type="ARBA" id="ARBA00047984"/>
    </source>
</evidence>
<comment type="similarity">
    <text evidence="7">Belongs to the DEAD box helicase family. DDX52/ROK1 subfamily.</text>
</comment>
<dbReference type="Pfam" id="PF00270">
    <property type="entry name" value="DEAD"/>
    <property type="match status" value="1"/>
</dbReference>
<keyword evidence="2 10" id="KW-0547">Nucleotide-binding</keyword>
<feature type="region of interest" description="Disordered" evidence="11">
    <location>
        <begin position="550"/>
        <end position="570"/>
    </location>
</feature>
<feature type="domain" description="Helicase ATP-binding" evidence="12">
    <location>
        <begin position="169"/>
        <end position="347"/>
    </location>
</feature>
<dbReference type="SMART" id="SM00490">
    <property type="entry name" value="HELICc"/>
    <property type="match status" value="1"/>
</dbReference>
<dbReference type="PANTHER" id="PTHR47959">
    <property type="entry name" value="ATP-DEPENDENT RNA HELICASE RHLE-RELATED"/>
    <property type="match status" value="1"/>
</dbReference>
<keyword evidence="4 10" id="KW-0347">Helicase</keyword>
<sequence>MDTSDLFRKLTCGVKFSAKNNAFLKRKHNADKREPPAKPAVKLEIKHEDDDSENEAAPIFPHSPLLLSEEEIKDEIKSEEEDDGDGDQNQQKRLRLMSPEKRKRYEAFRVKQLRNVQQIKVKKGAIAVPDPVEGFQQLAGEPYNVSNQLIKNVSECGYRAPTPVQMQAIPVLLEGHPLHACAPTGSGKTAAFLIPIIHHLKKPMKCGFRALIVCPTRELAKQTQREALRLCEEINLRTHVITKVDENSTDYGLESRKHYDILVTTPNRVCFLAGHDPPLIDLSNIQFVVVDEADKLFEESRNSFREQLDTIMAACTNPCKVVAFFSATVTKEVSAWARDHMPTRVRFSVGAVNTATDLVDQELLFVGNESGKLLAFREAVHKGLNPPVLVFVQSKDRAQQLFTELLYDGLNVDVIHADRSQRERDNVVRSFREGKIWILICTELMSRGIDFKGVNLVVNYDFPPSTISYVHRIGRTGRAGRRGRAVTYFTKDDTTNLRGIAQLIRKSGGTVPEYMLKLKQSSKKDRKKLLQKAPKRAAIRTLPAFEMQERARKKKLIAQSKAKKEGKSKK</sequence>
<feature type="region of interest" description="Disordered" evidence="11">
    <location>
        <begin position="75"/>
        <end position="94"/>
    </location>
</feature>
<dbReference type="GO" id="GO:0003724">
    <property type="term" value="F:RNA helicase activity"/>
    <property type="evidence" value="ECO:0007669"/>
    <property type="project" value="UniProtKB-EC"/>
</dbReference>
<evidence type="ECO:0000256" key="3">
    <source>
        <dbReference type="ARBA" id="ARBA00022801"/>
    </source>
</evidence>
<dbReference type="InterPro" id="IPR014001">
    <property type="entry name" value="Helicase_ATP-bd"/>
</dbReference>
<evidence type="ECO:0000256" key="10">
    <source>
        <dbReference type="RuleBase" id="RU000492"/>
    </source>
</evidence>
<evidence type="ECO:0000256" key="6">
    <source>
        <dbReference type="ARBA" id="ARBA00022884"/>
    </source>
</evidence>
<name>A0A8D8IKP5_CULPI</name>
<dbReference type="SUPFAM" id="SSF52540">
    <property type="entry name" value="P-loop containing nucleoside triphosphate hydrolases"/>
    <property type="match status" value="1"/>
</dbReference>
<feature type="region of interest" description="Disordered" evidence="11">
    <location>
        <begin position="25"/>
        <end position="68"/>
    </location>
</feature>
<dbReference type="AlphaFoldDB" id="A0A8D8IKP5"/>
<dbReference type="EMBL" id="HBUE01249912">
    <property type="protein sequence ID" value="CAG6553766.1"/>
    <property type="molecule type" value="Transcribed_RNA"/>
</dbReference>
<evidence type="ECO:0000256" key="7">
    <source>
        <dbReference type="ARBA" id="ARBA00024355"/>
    </source>
</evidence>
<dbReference type="EC" id="3.6.4.13" evidence="1"/>
<evidence type="ECO:0000256" key="5">
    <source>
        <dbReference type="ARBA" id="ARBA00022840"/>
    </source>
</evidence>
<dbReference type="SMART" id="SM00487">
    <property type="entry name" value="DEXDc"/>
    <property type="match status" value="1"/>
</dbReference>
<dbReference type="InterPro" id="IPR044764">
    <property type="entry name" value="DDX52/Rok1_DEADc"/>
</dbReference>
<feature type="compositionally biased region" description="Acidic residues" evidence="11">
    <location>
        <begin position="75"/>
        <end position="86"/>
    </location>
</feature>
<dbReference type="InterPro" id="IPR011545">
    <property type="entry name" value="DEAD/DEAH_box_helicase_dom"/>
</dbReference>
<evidence type="ECO:0000256" key="11">
    <source>
        <dbReference type="SAM" id="MobiDB-lite"/>
    </source>
</evidence>
<dbReference type="GO" id="GO:0005524">
    <property type="term" value="F:ATP binding"/>
    <property type="evidence" value="ECO:0007669"/>
    <property type="project" value="UniProtKB-KW"/>
</dbReference>
<evidence type="ECO:0000259" key="12">
    <source>
        <dbReference type="PROSITE" id="PS51192"/>
    </source>
</evidence>
<evidence type="ECO:0000256" key="2">
    <source>
        <dbReference type="ARBA" id="ARBA00022741"/>
    </source>
</evidence>
<comment type="catalytic activity">
    <reaction evidence="9">
        <text>ATP + H2O = ADP + phosphate + H(+)</text>
        <dbReference type="Rhea" id="RHEA:13065"/>
        <dbReference type="ChEBI" id="CHEBI:15377"/>
        <dbReference type="ChEBI" id="CHEBI:15378"/>
        <dbReference type="ChEBI" id="CHEBI:30616"/>
        <dbReference type="ChEBI" id="CHEBI:43474"/>
        <dbReference type="ChEBI" id="CHEBI:456216"/>
        <dbReference type="EC" id="3.6.4.13"/>
    </reaction>
</comment>
<dbReference type="GO" id="GO:0016787">
    <property type="term" value="F:hydrolase activity"/>
    <property type="evidence" value="ECO:0007669"/>
    <property type="project" value="UniProtKB-KW"/>
</dbReference>
<dbReference type="InterPro" id="IPR050079">
    <property type="entry name" value="DEAD_box_RNA_helicase"/>
</dbReference>
<dbReference type="PROSITE" id="PS51192">
    <property type="entry name" value="HELICASE_ATP_BIND_1"/>
    <property type="match status" value="1"/>
</dbReference>
<keyword evidence="3 10" id="KW-0378">Hydrolase</keyword>
<evidence type="ECO:0000256" key="8">
    <source>
        <dbReference type="ARBA" id="ARBA00044533"/>
    </source>
</evidence>
<dbReference type="Gene3D" id="3.40.50.300">
    <property type="entry name" value="P-loop containing nucleotide triphosphate hydrolases"/>
    <property type="match status" value="2"/>
</dbReference>
<dbReference type="GO" id="GO:0003723">
    <property type="term" value="F:RNA binding"/>
    <property type="evidence" value="ECO:0007669"/>
    <property type="project" value="UniProtKB-KW"/>
</dbReference>
<feature type="compositionally biased region" description="Basic and acidic residues" evidence="11">
    <location>
        <begin position="31"/>
        <end position="49"/>
    </location>
</feature>
<evidence type="ECO:0000256" key="4">
    <source>
        <dbReference type="ARBA" id="ARBA00022806"/>
    </source>
</evidence>
<reference evidence="14" key="1">
    <citation type="submission" date="2021-05" db="EMBL/GenBank/DDBJ databases">
        <authorList>
            <person name="Alioto T."/>
            <person name="Alioto T."/>
            <person name="Gomez Garrido J."/>
        </authorList>
    </citation>
    <scope>NUCLEOTIDE SEQUENCE</scope>
</reference>
<dbReference type="InterPro" id="IPR001650">
    <property type="entry name" value="Helicase_C-like"/>
</dbReference>
<dbReference type="EMBL" id="HBUE01012249">
    <property type="protein sequence ID" value="CAG6449028.1"/>
    <property type="molecule type" value="Transcribed_RNA"/>
</dbReference>
<dbReference type="GO" id="GO:0030490">
    <property type="term" value="P:maturation of SSU-rRNA"/>
    <property type="evidence" value="ECO:0007669"/>
    <property type="project" value="InterPro"/>
</dbReference>
<accession>A0A8D8IKP5</accession>
<feature type="domain" description="Helicase C-terminal" evidence="13">
    <location>
        <begin position="358"/>
        <end position="519"/>
    </location>
</feature>
<dbReference type="CDD" id="cd17957">
    <property type="entry name" value="DEADc_DDX52"/>
    <property type="match status" value="1"/>
</dbReference>
<dbReference type="Pfam" id="PF00271">
    <property type="entry name" value="Helicase_C"/>
    <property type="match status" value="1"/>
</dbReference>
<dbReference type="InterPro" id="IPR000629">
    <property type="entry name" value="RNA-helicase_DEAD-box_CS"/>
</dbReference>
<dbReference type="PROSITE" id="PS00039">
    <property type="entry name" value="DEAD_ATP_HELICASE"/>
    <property type="match status" value="1"/>
</dbReference>
<evidence type="ECO:0000256" key="1">
    <source>
        <dbReference type="ARBA" id="ARBA00012552"/>
    </source>
</evidence>
<evidence type="ECO:0000259" key="13">
    <source>
        <dbReference type="PROSITE" id="PS51194"/>
    </source>
</evidence>